<dbReference type="InterPro" id="IPR011029">
    <property type="entry name" value="DEATH-like_dom_sf"/>
</dbReference>
<dbReference type="PANTHER" id="PTHR15034:SF5">
    <property type="entry name" value="DEATH DOMAIN-CONTAINING PROTEIN CRADD"/>
    <property type="match status" value="1"/>
</dbReference>
<gene>
    <name evidence="4" type="primary">LOC106576178</name>
</gene>
<dbReference type="Pfam" id="PF00531">
    <property type="entry name" value="Death"/>
    <property type="match status" value="1"/>
</dbReference>
<dbReference type="SMART" id="SM00114">
    <property type="entry name" value="CARD"/>
    <property type="match status" value="1"/>
</dbReference>
<evidence type="ECO:0000313" key="3">
    <source>
        <dbReference type="Proteomes" id="UP001652741"/>
    </source>
</evidence>
<dbReference type="GeneID" id="106576178"/>
<dbReference type="STRING" id="8030.ENSSSAP00000096249"/>
<evidence type="ECO:0000259" key="2">
    <source>
        <dbReference type="PROSITE" id="PS50209"/>
    </source>
</evidence>
<dbReference type="GO" id="GO:0070513">
    <property type="term" value="F:death domain binding"/>
    <property type="evidence" value="ECO:0007669"/>
    <property type="project" value="InterPro"/>
</dbReference>
<dbReference type="PaxDb" id="8030-ENSSSAP00000096249"/>
<name>A0A1S3MZI9_SALSA</name>
<dbReference type="RefSeq" id="XP_014008629.1">
    <property type="nucleotide sequence ID" value="XM_014153154.2"/>
</dbReference>
<dbReference type="InterPro" id="IPR037939">
    <property type="entry name" value="CRADD"/>
</dbReference>
<accession>A0A1S3MZI9</accession>
<dbReference type="Pfam" id="PF00619">
    <property type="entry name" value="CARD"/>
    <property type="match status" value="1"/>
</dbReference>
<dbReference type="Bgee" id="ENSSSAG00000073049">
    <property type="expression patterns" value="Expressed in ovary and 24 other cell types or tissues"/>
</dbReference>
<sequence length="224" mass="25718">MVGSLHEIVVCRHYVRLGSYFMTTMDPRHKEILRKNRLDLSNQILIDDTIVQFLYQENILTESQVDEIQSQISNKKKTLRLLDILPTRGPRAFGTFLNSLEEEFTWVRDELLQNLEQPNVPGQSPTDEWNIPEVTLQAVPSDRQLSRLASRLSSEWESVLLDLGLSMGALYRCRADHPLSLHGQVLAGLIQWRQSQGRSATVRRLLQSLQSTDVHPSTLDEVFQ</sequence>
<protein>
    <submittedName>
        <fullName evidence="4">Death domain-containing protein CRADD</fullName>
    </submittedName>
</protein>
<organism evidence="3 4">
    <name type="scientific">Salmo salar</name>
    <name type="common">Atlantic salmon</name>
    <dbReference type="NCBI Taxonomy" id="8030"/>
    <lineage>
        <taxon>Eukaryota</taxon>
        <taxon>Metazoa</taxon>
        <taxon>Chordata</taxon>
        <taxon>Craniata</taxon>
        <taxon>Vertebrata</taxon>
        <taxon>Euteleostomi</taxon>
        <taxon>Actinopterygii</taxon>
        <taxon>Neopterygii</taxon>
        <taxon>Teleostei</taxon>
        <taxon>Protacanthopterygii</taxon>
        <taxon>Salmoniformes</taxon>
        <taxon>Salmonidae</taxon>
        <taxon>Salmoninae</taxon>
        <taxon>Salmo</taxon>
    </lineage>
</organism>
<dbReference type="KEGG" id="sasa:106576178"/>
<dbReference type="Gene3D" id="1.10.533.10">
    <property type="entry name" value="Death Domain, Fas"/>
    <property type="match status" value="2"/>
</dbReference>
<dbReference type="GO" id="GO:0002020">
    <property type="term" value="F:protease binding"/>
    <property type="evidence" value="ECO:0007669"/>
    <property type="project" value="InterPro"/>
</dbReference>
<dbReference type="PROSITE" id="PS50017">
    <property type="entry name" value="DEATH_DOMAIN"/>
    <property type="match status" value="1"/>
</dbReference>
<evidence type="ECO:0000313" key="4">
    <source>
        <dbReference type="RefSeq" id="XP_014008629.1"/>
    </source>
</evidence>
<dbReference type="PROSITE" id="PS50209">
    <property type="entry name" value="CARD"/>
    <property type="match status" value="1"/>
</dbReference>
<dbReference type="SUPFAM" id="SSF47986">
    <property type="entry name" value="DEATH domain"/>
    <property type="match status" value="2"/>
</dbReference>
<dbReference type="Proteomes" id="UP001652741">
    <property type="component" value="Chromosome ssa17"/>
</dbReference>
<proteinExistence type="predicted"/>
<keyword evidence="3" id="KW-1185">Reference proteome</keyword>
<evidence type="ECO:0000259" key="1">
    <source>
        <dbReference type="PROSITE" id="PS50017"/>
    </source>
</evidence>
<dbReference type="AlphaFoldDB" id="A0A1S3MZI9"/>
<dbReference type="InterPro" id="IPR001315">
    <property type="entry name" value="CARD"/>
</dbReference>
<feature type="domain" description="CARD" evidence="2">
    <location>
        <begin position="25"/>
        <end position="102"/>
    </location>
</feature>
<dbReference type="InterPro" id="IPR000488">
    <property type="entry name" value="Death_dom"/>
</dbReference>
<reference evidence="4" key="1">
    <citation type="submission" date="2025-08" db="UniProtKB">
        <authorList>
            <consortium name="RefSeq"/>
        </authorList>
    </citation>
    <scope>IDENTIFICATION</scope>
</reference>
<feature type="domain" description="Death" evidence="1">
    <location>
        <begin position="141"/>
        <end position="213"/>
    </location>
</feature>
<dbReference type="OrthoDB" id="10031931at2759"/>
<dbReference type="GO" id="GO:0007165">
    <property type="term" value="P:signal transduction"/>
    <property type="evidence" value="ECO:0007669"/>
    <property type="project" value="InterPro"/>
</dbReference>
<dbReference type="PANTHER" id="PTHR15034">
    <property type="entry name" value="DEATH DOMAIN-CONTAINING PROTEIN CRADD"/>
    <property type="match status" value="1"/>
</dbReference>
<dbReference type="GO" id="GO:0042981">
    <property type="term" value="P:regulation of apoptotic process"/>
    <property type="evidence" value="ECO:0007669"/>
    <property type="project" value="InterPro"/>
</dbReference>